<proteinExistence type="predicted"/>
<dbReference type="Proteomes" id="UP001228113">
    <property type="component" value="Chromosome"/>
</dbReference>
<dbReference type="AlphaFoldDB" id="A0AA48KC82"/>
<reference evidence="1" key="1">
    <citation type="journal article" date="2023" name="Int. J. Syst. Evol. Microbiol.">
        <title>Mesoterricola silvestris gen. nov., sp. nov., Mesoterricola sediminis sp. nov., Geothrix oryzae sp. nov., Geothrix edaphica sp. nov., Geothrix rubra sp. nov., and Geothrix limicola sp. nov., six novel members of Acidobacteriota isolated from soils.</title>
        <authorList>
            <person name="Itoh H."/>
            <person name="Sugisawa Y."/>
            <person name="Mise K."/>
            <person name="Xu Z."/>
            <person name="Kuniyasu M."/>
            <person name="Ushijima N."/>
            <person name="Kawano K."/>
            <person name="Kobayashi E."/>
            <person name="Shiratori Y."/>
            <person name="Masuda Y."/>
            <person name="Senoo K."/>
        </authorList>
    </citation>
    <scope>NUCLEOTIDE SEQUENCE</scope>
    <source>
        <strain evidence="1">W786</strain>
    </source>
</reference>
<sequence length="140" mass="15302">MTQASPKLLAIQKDFQQLASMAGYLNSAVDLPQLRLNFTLYGRVLVPDEAAGQAALPRLQAWSERVSTRLREDSSSAVLPPQVLLSAPQPLPNGEGWYVISTLTFSSKVTENGYQRVRSAVLAAYQAAVALRERGVWGED</sequence>
<gene>
    <name evidence="1" type="ORF">METESE_00400</name>
</gene>
<protein>
    <submittedName>
        <fullName evidence="1">Uncharacterized protein</fullName>
    </submittedName>
</protein>
<keyword evidence="2" id="KW-1185">Reference proteome</keyword>
<name>A0AA48KC82_9BACT</name>
<dbReference type="EMBL" id="AP027081">
    <property type="protein sequence ID" value="BDU75082.1"/>
    <property type="molecule type" value="Genomic_DNA"/>
</dbReference>
<evidence type="ECO:0000313" key="2">
    <source>
        <dbReference type="Proteomes" id="UP001228113"/>
    </source>
</evidence>
<organism evidence="1 2">
    <name type="scientific">Mesoterricola sediminis</name>
    <dbReference type="NCBI Taxonomy" id="2927980"/>
    <lineage>
        <taxon>Bacteria</taxon>
        <taxon>Pseudomonadati</taxon>
        <taxon>Acidobacteriota</taxon>
        <taxon>Holophagae</taxon>
        <taxon>Holophagales</taxon>
        <taxon>Holophagaceae</taxon>
        <taxon>Mesoterricola</taxon>
    </lineage>
</organism>
<evidence type="ECO:0000313" key="1">
    <source>
        <dbReference type="EMBL" id="BDU75082.1"/>
    </source>
</evidence>
<accession>A0AA48KC82</accession>
<dbReference type="KEGG" id="msea:METESE_00400"/>